<name>A0A6A6QP83_9PEZI</name>
<dbReference type="EMBL" id="MU004191">
    <property type="protein sequence ID" value="KAF2494022.1"/>
    <property type="molecule type" value="Genomic_DNA"/>
</dbReference>
<dbReference type="AlphaFoldDB" id="A0A6A6QP83"/>
<accession>A0A6A6QP83</accession>
<reference evidence="1" key="1">
    <citation type="journal article" date="2020" name="Stud. Mycol.">
        <title>101 Dothideomycetes genomes: a test case for predicting lifestyles and emergence of pathogens.</title>
        <authorList>
            <person name="Haridas S."/>
            <person name="Albert R."/>
            <person name="Binder M."/>
            <person name="Bloem J."/>
            <person name="Labutti K."/>
            <person name="Salamov A."/>
            <person name="Andreopoulos B."/>
            <person name="Baker S."/>
            <person name="Barry K."/>
            <person name="Bills G."/>
            <person name="Bluhm B."/>
            <person name="Cannon C."/>
            <person name="Castanera R."/>
            <person name="Culley D."/>
            <person name="Daum C."/>
            <person name="Ezra D."/>
            <person name="Gonzalez J."/>
            <person name="Henrissat B."/>
            <person name="Kuo A."/>
            <person name="Liang C."/>
            <person name="Lipzen A."/>
            <person name="Lutzoni F."/>
            <person name="Magnuson J."/>
            <person name="Mondo S."/>
            <person name="Nolan M."/>
            <person name="Ohm R."/>
            <person name="Pangilinan J."/>
            <person name="Park H.-J."/>
            <person name="Ramirez L."/>
            <person name="Alfaro M."/>
            <person name="Sun H."/>
            <person name="Tritt A."/>
            <person name="Yoshinaga Y."/>
            <person name="Zwiers L.-H."/>
            <person name="Turgeon B."/>
            <person name="Goodwin S."/>
            <person name="Spatafora J."/>
            <person name="Crous P."/>
            <person name="Grigoriev I."/>
        </authorList>
    </citation>
    <scope>NUCLEOTIDE SEQUENCE</scope>
    <source>
        <strain evidence="1">CBS 269.34</strain>
    </source>
</reference>
<dbReference type="Proteomes" id="UP000799750">
    <property type="component" value="Unassembled WGS sequence"/>
</dbReference>
<gene>
    <name evidence="1" type="ORF">BU16DRAFT_62403</name>
</gene>
<keyword evidence="2" id="KW-1185">Reference proteome</keyword>
<evidence type="ECO:0000313" key="1">
    <source>
        <dbReference type="EMBL" id="KAF2494022.1"/>
    </source>
</evidence>
<protein>
    <submittedName>
        <fullName evidence="1">Uncharacterized protein</fullName>
    </submittedName>
</protein>
<organism evidence="1 2">
    <name type="scientific">Lophium mytilinum</name>
    <dbReference type="NCBI Taxonomy" id="390894"/>
    <lineage>
        <taxon>Eukaryota</taxon>
        <taxon>Fungi</taxon>
        <taxon>Dikarya</taxon>
        <taxon>Ascomycota</taxon>
        <taxon>Pezizomycotina</taxon>
        <taxon>Dothideomycetes</taxon>
        <taxon>Pleosporomycetidae</taxon>
        <taxon>Mytilinidiales</taxon>
        <taxon>Mytilinidiaceae</taxon>
        <taxon>Lophium</taxon>
    </lineage>
</organism>
<proteinExistence type="predicted"/>
<evidence type="ECO:0000313" key="2">
    <source>
        <dbReference type="Proteomes" id="UP000799750"/>
    </source>
</evidence>
<sequence>MCPDKVHTAVIALSFNRVLSTPTACPACSACPASCALLQRPSWPPATWLRAGHDRLALLDGRGPDTGAGPLADKMQGAGLIYPAWYRSEKHVSDGNKGLPDSEDRSRTLRFTHVRGALSGPAPPVSSKPFTPEPCRTTPWPGRPPLCRGALNAVVGAGPWNRRRPIRLGAR</sequence>